<organism evidence="1 2">
    <name type="scientific">Fusarium oxysporum f. sp. lycopersici (strain 4287 / CBS 123668 / FGSC 9935 / NRRL 34936)</name>
    <name type="common">Fusarium vascular wilt of tomato</name>
    <dbReference type="NCBI Taxonomy" id="426428"/>
    <lineage>
        <taxon>Eukaryota</taxon>
        <taxon>Fungi</taxon>
        <taxon>Dikarya</taxon>
        <taxon>Ascomycota</taxon>
        <taxon>Pezizomycotina</taxon>
        <taxon>Sordariomycetes</taxon>
        <taxon>Hypocreomycetidae</taxon>
        <taxon>Hypocreales</taxon>
        <taxon>Nectriaceae</taxon>
        <taxon>Fusarium</taxon>
        <taxon>Fusarium oxysporum species complex</taxon>
    </lineage>
</organism>
<reference evidence="1" key="2">
    <citation type="journal article" date="2010" name="Nature">
        <title>Comparative genomics reveals mobile pathogenicity chromosomes in Fusarium.</title>
        <authorList>
            <person name="Ma L.J."/>
            <person name="van der Does H.C."/>
            <person name="Borkovich K.A."/>
            <person name="Coleman J.J."/>
            <person name="Daboussi M.J."/>
            <person name="Di Pietro A."/>
            <person name="Dufresne M."/>
            <person name="Freitag M."/>
            <person name="Grabherr M."/>
            <person name="Henrissat B."/>
            <person name="Houterman P.M."/>
            <person name="Kang S."/>
            <person name="Shim W.B."/>
            <person name="Woloshuk C."/>
            <person name="Xie X."/>
            <person name="Xu J.R."/>
            <person name="Antoniw J."/>
            <person name="Baker S.E."/>
            <person name="Bluhm B.H."/>
            <person name="Breakspear A."/>
            <person name="Brown D.W."/>
            <person name="Butchko R.A."/>
            <person name="Chapman S."/>
            <person name="Coulson R."/>
            <person name="Coutinho P.M."/>
            <person name="Danchin E.G."/>
            <person name="Diener A."/>
            <person name="Gale L.R."/>
            <person name="Gardiner D.M."/>
            <person name="Goff S."/>
            <person name="Hammond-Kosack K.E."/>
            <person name="Hilburn K."/>
            <person name="Hua-Van A."/>
            <person name="Jonkers W."/>
            <person name="Kazan K."/>
            <person name="Kodira C.D."/>
            <person name="Koehrsen M."/>
            <person name="Kumar L."/>
            <person name="Lee Y.H."/>
            <person name="Li L."/>
            <person name="Manners J.M."/>
            <person name="Miranda-Saavedra D."/>
            <person name="Mukherjee M."/>
            <person name="Park G."/>
            <person name="Park J."/>
            <person name="Park S.Y."/>
            <person name="Proctor R.H."/>
            <person name="Regev A."/>
            <person name="Ruiz-Roldan M.C."/>
            <person name="Sain D."/>
            <person name="Sakthikumar S."/>
            <person name="Sykes S."/>
            <person name="Schwartz D.C."/>
            <person name="Turgeon B.G."/>
            <person name="Wapinski I."/>
            <person name="Yoder O."/>
            <person name="Young S."/>
            <person name="Zeng Q."/>
            <person name="Zhou S."/>
            <person name="Galagan J."/>
            <person name="Cuomo C.A."/>
            <person name="Kistler H.C."/>
            <person name="Rep M."/>
        </authorList>
    </citation>
    <scope>NUCLEOTIDE SEQUENCE [LARGE SCALE GENOMIC DNA]</scope>
    <source>
        <strain evidence="1">4287</strain>
    </source>
</reference>
<dbReference type="GeneID" id="28958551"/>
<reference evidence="1" key="1">
    <citation type="submission" date="2007-04" db="EMBL/GenBank/DDBJ databases">
        <authorList>
            <consortium name="The Broad Institute Genome Sequencing Platform"/>
            <person name="Birren B."/>
            <person name="Lander E."/>
            <person name="Galagan J."/>
            <person name="Nusbaum C."/>
            <person name="Devon K."/>
            <person name="Ma L.-J."/>
            <person name="Jaffe D."/>
            <person name="Butler J."/>
            <person name="Alvarez P."/>
            <person name="Gnerre S."/>
            <person name="Grabherr M."/>
            <person name="Kleber M."/>
            <person name="Mauceli E."/>
            <person name="Brockman W."/>
            <person name="MacCallum I.A."/>
            <person name="Young S."/>
            <person name="LaButti K."/>
            <person name="DeCaprio D."/>
            <person name="Crawford M."/>
            <person name="Koehrsen M."/>
            <person name="Engels R."/>
            <person name="Montgomery P."/>
            <person name="Pearson M."/>
            <person name="Howarth C."/>
            <person name="Larson L."/>
            <person name="White J."/>
            <person name="O'Leary S."/>
            <person name="Kodira C."/>
            <person name="Zeng Q."/>
            <person name="Yandava C."/>
            <person name="Alvarado L."/>
            <person name="Kistler C."/>
            <person name="Shim W.-B."/>
            <person name="Kang S."/>
            <person name="Woloshuk C."/>
        </authorList>
    </citation>
    <scope>NUCLEOTIDE SEQUENCE</scope>
    <source>
        <strain evidence="1">4287</strain>
    </source>
</reference>
<dbReference type="VEuPathDB" id="FungiDB:FOXG_17845"/>
<sequence length="53" mass="6100">MSEVRLKRLSWLVGWGPVGIAVQLVSELVEHELGSPGPPLRRRWIFYAENEKL</sequence>
<protein>
    <submittedName>
        <fullName evidence="1">Uncharacterized protein</fullName>
    </submittedName>
</protein>
<dbReference type="EMBL" id="DS231696">
    <property type="protein sequence ID" value="KNA94066.1"/>
    <property type="molecule type" value="Genomic_DNA"/>
</dbReference>
<evidence type="ECO:0000313" key="1">
    <source>
        <dbReference type="EMBL" id="KNA94066.1"/>
    </source>
</evidence>
<name>A0A0J9WFY0_FUSO4</name>
<dbReference type="Proteomes" id="UP000009097">
    <property type="component" value="Unassembled WGS sequence"/>
</dbReference>
<accession>A0A0J9WFY0</accession>
<evidence type="ECO:0000313" key="2">
    <source>
        <dbReference type="Proteomes" id="UP000009097"/>
    </source>
</evidence>
<dbReference type="RefSeq" id="XP_018232112.1">
    <property type="nucleotide sequence ID" value="XM_018397849.1"/>
</dbReference>
<gene>
    <name evidence="1" type="ORF">FOXG_17845</name>
</gene>
<proteinExistence type="predicted"/>
<dbReference type="AlphaFoldDB" id="A0A0J9WFY0"/>
<dbReference type="KEGG" id="fox:FOXG_17845"/>